<dbReference type="OrthoDB" id="2122982at2759"/>
<dbReference type="PROSITE" id="PS50222">
    <property type="entry name" value="EF_HAND_2"/>
    <property type="match status" value="1"/>
</dbReference>
<proteinExistence type="predicted"/>
<evidence type="ECO:0000256" key="1">
    <source>
        <dbReference type="SAM" id="MobiDB-lite"/>
    </source>
</evidence>
<dbReference type="InterPro" id="IPR002048">
    <property type="entry name" value="EF_hand_dom"/>
</dbReference>
<dbReference type="STRING" id="92696.A0A4R0RIS3"/>
<evidence type="ECO:0000259" key="2">
    <source>
        <dbReference type="PROSITE" id="PS50222"/>
    </source>
</evidence>
<sequence>MSTTHPTPTTDKLHKRFSLRTILHLKSDARPRTSSDASAPPVAFRSRIFPRPRAQSLDHVADGAPRVNGRRASTSGSSAVDGESKELPLRPTSSVYKDLPSLPNGVQDIVATAVPVPESVPVPSSVEEDGLEGLAKEGIVEKVGLGPNSTRAEDALNNFDDAVGTTTNPDGAVAKYVTPIKTILDASGATEAIHSGLDSLMENIPWLMKGLDEVARIHPVVTVAVLAFKAVYNMELTRRENDRRILSLYVEMKDMITVLIQLRDVRDPEDVGLDGKPISARLQGLAKQTADDIKNCANACDTYSKKRLLVKVLKGYVWEERLVEFVGTFQQRKTEFEQALTMHIARTVERMDRTLAGVKITADAINERVALFMRVFETFVPSAEAELRDLVNQKGDPKTVQNNETLLLELSEQETRLDPRRNTGRGIRTNTIKDLKEELRLDLDVALQKNLETFDGKFELYHRQLREELAQFIHEENNQLLTAMREGPHDRIENEELRGIWKEMNWRRNVKSRLFVMTLRDHFRERVEDIKHSRVFGDPPSNLQRVDAWALQFVSVPWLQPIMEAFDDDGSGYITISEVNAFTRALPVSLGWSLQHWIAYWAVGWRLTTAQYREQIHGIFAQMFALRSKLLPENRQGADFYLNKVWQSTVELTLAFKVDDLPSDVQISRILPYAQYEEERIRRNLLDIRYDIDALDTVYVVAGKDSERLEKYVLILIYLLLRRDLEIFTFAQTNPLHPDELPNSAASLEWVFDAAVFRVRDLTEFYRQHKLNVGTQFETVASGLFTYYNDSRPLWSMNTYEDPPFGSSREQELKDHHTGPPLPSPFSPAISVPRSFLTYKPPEGLPFITSGYEAPTLAFSPPDENAAATLKSILGQWNGFLYTESEYPYSPMTSFTFLQSQASSQAFGGTGRHFSNEEFMIRGTCHQDERGVVHVRFHLSYAISGEEYYVGHVDPTGALVGYHSWDQDISESKHTDRFILKQVSQEIMSQRPSPSSLLQEGKARHWWHFATSCVLTEVRRRSWNWSYFQGRRRVRKRYLELNLRLYEYGRPLDEDENEEYLLLRRSLTPADALYYRSLGDYILHIIPEHYRGLGGPRLMCLDCPPPSAEDFTDTIDFCDLVCAQTVVTHAERSYLEDGNPHTTEHSLLKIRTVLNFRDMPDLRKKAQEALQVAYDRLDGTPPRSSAGDFPMPSPCCAVCQAELQLPCWFCVDCSGTFICDSCESSTLLACMSCAQPYCQPTWYYGEDSRDTFTCNRCSVKGIKPYIEPASKHVYTHPLVRVSSRPRADGDALSLGTDDRLLALERRVEDMDAKLDRLENRLGGELLKINQTLESVQQALQLIVSRVAKADA</sequence>
<keyword evidence="5" id="KW-1185">Reference proteome</keyword>
<dbReference type="Proteomes" id="UP000292702">
    <property type="component" value="Unassembled WGS sequence"/>
</dbReference>
<feature type="compositionally biased region" description="Basic and acidic residues" evidence="1">
    <location>
        <begin position="809"/>
        <end position="818"/>
    </location>
</feature>
<reference evidence="3 5" key="1">
    <citation type="submission" date="2018-11" db="EMBL/GenBank/DDBJ databases">
        <title>Genome assembly of Steccherinum ochraceum LE-BIN_3174, the white-rot fungus of the Steccherinaceae family (The Residual Polyporoid clade, Polyporales, Basidiomycota).</title>
        <authorList>
            <person name="Fedorova T.V."/>
            <person name="Glazunova O.A."/>
            <person name="Landesman E.O."/>
            <person name="Moiseenko K.V."/>
            <person name="Psurtseva N.V."/>
            <person name="Savinova O.S."/>
            <person name="Shakhova N.V."/>
            <person name="Tyazhelova T.V."/>
            <person name="Vasina D.V."/>
        </authorList>
    </citation>
    <scope>NUCLEOTIDE SEQUENCE [LARGE SCALE GENOMIC DNA]</scope>
    <source>
        <strain evidence="3 5">LE-BIN_3174</strain>
    </source>
</reference>
<evidence type="ECO:0000313" key="4">
    <source>
        <dbReference type="EMBL" id="TCD68678.1"/>
    </source>
</evidence>
<accession>A0A4R0RIS3</accession>
<dbReference type="EMBL" id="RWJN01000060">
    <property type="protein sequence ID" value="TCD68678.1"/>
    <property type="molecule type" value="Genomic_DNA"/>
</dbReference>
<evidence type="ECO:0000313" key="3">
    <source>
        <dbReference type="EMBL" id="TCD67366.1"/>
    </source>
</evidence>
<dbReference type="EMBL" id="RWJN01000100">
    <property type="protein sequence ID" value="TCD67366.1"/>
    <property type="molecule type" value="Genomic_DNA"/>
</dbReference>
<organism evidence="3 5">
    <name type="scientific">Steccherinum ochraceum</name>
    <dbReference type="NCBI Taxonomy" id="92696"/>
    <lineage>
        <taxon>Eukaryota</taxon>
        <taxon>Fungi</taxon>
        <taxon>Dikarya</taxon>
        <taxon>Basidiomycota</taxon>
        <taxon>Agaricomycotina</taxon>
        <taxon>Agaricomycetes</taxon>
        <taxon>Polyporales</taxon>
        <taxon>Steccherinaceae</taxon>
        <taxon>Steccherinum</taxon>
    </lineage>
</organism>
<dbReference type="GO" id="GO:0005509">
    <property type="term" value="F:calcium ion binding"/>
    <property type="evidence" value="ECO:0007669"/>
    <property type="project" value="InterPro"/>
</dbReference>
<dbReference type="PROSITE" id="PS00018">
    <property type="entry name" value="EF_HAND_1"/>
    <property type="match status" value="1"/>
</dbReference>
<comment type="caution">
    <text evidence="3">The sequence shown here is derived from an EMBL/GenBank/DDBJ whole genome shotgun (WGS) entry which is preliminary data.</text>
</comment>
<feature type="region of interest" description="Disordered" evidence="1">
    <location>
        <begin position="805"/>
        <end position="824"/>
    </location>
</feature>
<feature type="domain" description="EF-hand" evidence="2">
    <location>
        <begin position="562"/>
        <end position="589"/>
    </location>
</feature>
<protein>
    <recommendedName>
        <fullName evidence="2">EF-hand domain-containing protein</fullName>
    </recommendedName>
</protein>
<evidence type="ECO:0000313" key="5">
    <source>
        <dbReference type="Proteomes" id="UP000292702"/>
    </source>
</evidence>
<feature type="region of interest" description="Disordered" evidence="1">
    <location>
        <begin position="24"/>
        <end position="91"/>
    </location>
</feature>
<gene>
    <name evidence="3" type="ORF">EIP91_000233</name>
    <name evidence="4" type="ORF">EIP91_010200</name>
</gene>
<name>A0A4R0RIS3_9APHY</name>
<dbReference type="InterPro" id="IPR018247">
    <property type="entry name" value="EF_Hand_1_Ca_BS"/>
</dbReference>